<gene>
    <name evidence="2" type="ORF">EZS28_033610</name>
</gene>
<dbReference type="PROSITE" id="PS50053">
    <property type="entry name" value="UBIQUITIN_2"/>
    <property type="match status" value="1"/>
</dbReference>
<reference evidence="2 3" key="1">
    <citation type="submission" date="2019-03" db="EMBL/GenBank/DDBJ databases">
        <title>Single cell metagenomics reveals metabolic interactions within the superorganism composed of flagellate Streblomastix strix and complex community of Bacteroidetes bacteria on its surface.</title>
        <authorList>
            <person name="Treitli S.C."/>
            <person name="Kolisko M."/>
            <person name="Husnik F."/>
            <person name="Keeling P."/>
            <person name="Hampl V."/>
        </authorList>
    </citation>
    <scope>NUCLEOTIDE SEQUENCE [LARGE SCALE GENOMIC DNA]</scope>
    <source>
        <strain evidence="2">ST1C</strain>
    </source>
</reference>
<dbReference type="AlphaFoldDB" id="A0A5J4UMA3"/>
<evidence type="ECO:0000259" key="1">
    <source>
        <dbReference type="PROSITE" id="PS50053"/>
    </source>
</evidence>
<feature type="domain" description="Ubiquitin-like" evidence="1">
    <location>
        <begin position="56"/>
        <end position="124"/>
    </location>
</feature>
<dbReference type="SUPFAM" id="SSF54236">
    <property type="entry name" value="Ubiquitin-like"/>
    <property type="match status" value="1"/>
</dbReference>
<dbReference type="Gene3D" id="3.10.20.90">
    <property type="entry name" value="Phosphatidylinositol 3-kinase Catalytic Subunit, Chain A, domain 1"/>
    <property type="match status" value="1"/>
</dbReference>
<protein>
    <recommendedName>
        <fullName evidence="1">Ubiquitin-like domain-containing protein</fullName>
    </recommendedName>
</protein>
<accession>A0A5J4UMA3</accession>
<dbReference type="Proteomes" id="UP000324800">
    <property type="component" value="Unassembled WGS sequence"/>
</dbReference>
<evidence type="ECO:0000313" key="2">
    <source>
        <dbReference type="EMBL" id="KAA6370865.1"/>
    </source>
</evidence>
<evidence type="ECO:0000313" key="3">
    <source>
        <dbReference type="Proteomes" id="UP000324800"/>
    </source>
</evidence>
<sequence length="151" mass="17061">MAKLSIISELRNALELTANQEEVIGSDSEERIEPLTGFFSTGISCCVQASISKGSVLIWLNENQGKYIEVPLNIDEYMLELKQKILQKTQIAVEKQKLLFNYKALQNDKKVSYYGISEGCELQLSSYPMNLDIQMPKGQQQGYFGLQQNAQ</sequence>
<dbReference type="EMBL" id="SNRW01014987">
    <property type="protein sequence ID" value="KAA6370865.1"/>
    <property type="molecule type" value="Genomic_DNA"/>
</dbReference>
<organism evidence="2 3">
    <name type="scientific">Streblomastix strix</name>
    <dbReference type="NCBI Taxonomy" id="222440"/>
    <lineage>
        <taxon>Eukaryota</taxon>
        <taxon>Metamonada</taxon>
        <taxon>Preaxostyla</taxon>
        <taxon>Oxymonadida</taxon>
        <taxon>Streblomastigidae</taxon>
        <taxon>Streblomastix</taxon>
    </lineage>
</organism>
<dbReference type="InterPro" id="IPR000626">
    <property type="entry name" value="Ubiquitin-like_dom"/>
</dbReference>
<proteinExistence type="predicted"/>
<dbReference type="SMART" id="SM00213">
    <property type="entry name" value="UBQ"/>
    <property type="match status" value="1"/>
</dbReference>
<comment type="caution">
    <text evidence="2">The sequence shown here is derived from an EMBL/GenBank/DDBJ whole genome shotgun (WGS) entry which is preliminary data.</text>
</comment>
<dbReference type="CDD" id="cd17039">
    <property type="entry name" value="Ubl_ubiquitin_like"/>
    <property type="match status" value="1"/>
</dbReference>
<dbReference type="InterPro" id="IPR029071">
    <property type="entry name" value="Ubiquitin-like_domsf"/>
</dbReference>
<dbReference type="Pfam" id="PF00240">
    <property type="entry name" value="ubiquitin"/>
    <property type="match status" value="1"/>
</dbReference>
<name>A0A5J4UMA3_9EUKA</name>
<dbReference type="OrthoDB" id="267397at2759"/>